<evidence type="ECO:0000313" key="3">
    <source>
        <dbReference type="RefSeq" id="XP_039115838.1"/>
    </source>
</evidence>
<feature type="domain" description="Integrase zinc-binding" evidence="1">
    <location>
        <begin position="41"/>
        <end position="89"/>
    </location>
</feature>
<dbReference type="RefSeq" id="XP_039115838.1">
    <property type="nucleotide sequence ID" value="XM_039259904.1"/>
</dbReference>
<protein>
    <submittedName>
        <fullName evidence="3">Uncharacterized protein LOC120251368</fullName>
    </submittedName>
</protein>
<sequence>MRRFELEIFLLSSEGELSQFRVHEDGTARFANRICVPDELDLKRDILEEAHYSSYTIHPGGTKIYRGLKEHYWWNDMKREIATFVAHCLPLTEFAYNNSYQASIQMVPYEAFYGRKCRSHVCFDDVGEKKLLGPEMLQITEQKVKQSRE</sequence>
<dbReference type="InterPro" id="IPR041588">
    <property type="entry name" value="Integrase_H2C2"/>
</dbReference>
<dbReference type="PANTHER" id="PTHR45835:SF87">
    <property type="entry name" value="RNA-DIRECTED DNA POLYMERASE"/>
    <property type="match status" value="1"/>
</dbReference>
<dbReference type="GeneID" id="120251368"/>
<keyword evidence="2" id="KW-1185">Reference proteome</keyword>
<reference evidence="3" key="1">
    <citation type="submission" date="2025-08" db="UniProtKB">
        <authorList>
            <consortium name="RefSeq"/>
        </authorList>
    </citation>
    <scope>IDENTIFICATION</scope>
</reference>
<accession>A0AB40ALL5</accession>
<organism evidence="2 3">
    <name type="scientific">Dioscorea cayennensis subsp. rotundata</name>
    <name type="common">White Guinea yam</name>
    <name type="synonym">Dioscorea rotundata</name>
    <dbReference type="NCBI Taxonomy" id="55577"/>
    <lineage>
        <taxon>Eukaryota</taxon>
        <taxon>Viridiplantae</taxon>
        <taxon>Streptophyta</taxon>
        <taxon>Embryophyta</taxon>
        <taxon>Tracheophyta</taxon>
        <taxon>Spermatophyta</taxon>
        <taxon>Magnoliopsida</taxon>
        <taxon>Liliopsida</taxon>
        <taxon>Dioscoreales</taxon>
        <taxon>Dioscoreaceae</taxon>
        <taxon>Dioscorea</taxon>
    </lineage>
</organism>
<dbReference type="Proteomes" id="UP001515500">
    <property type="component" value="Chromosome 20"/>
</dbReference>
<proteinExistence type="predicted"/>
<dbReference type="Gene3D" id="1.10.340.70">
    <property type="match status" value="1"/>
</dbReference>
<name>A0AB40ALL5_DIOCR</name>
<evidence type="ECO:0000259" key="1">
    <source>
        <dbReference type="Pfam" id="PF17921"/>
    </source>
</evidence>
<gene>
    <name evidence="3" type="primary">LOC120251368</name>
</gene>
<dbReference type="Pfam" id="PF17921">
    <property type="entry name" value="Integrase_H2C2"/>
    <property type="match status" value="1"/>
</dbReference>
<dbReference type="AlphaFoldDB" id="A0AB40ALL5"/>
<dbReference type="PANTHER" id="PTHR45835">
    <property type="entry name" value="YALI0A06105P"/>
    <property type="match status" value="1"/>
</dbReference>
<evidence type="ECO:0000313" key="2">
    <source>
        <dbReference type="Proteomes" id="UP001515500"/>
    </source>
</evidence>